<evidence type="ECO:0000259" key="1">
    <source>
        <dbReference type="Pfam" id="PF12697"/>
    </source>
</evidence>
<dbReference type="InterPro" id="IPR000073">
    <property type="entry name" value="AB_hydrolase_1"/>
</dbReference>
<comment type="caution">
    <text evidence="2">The sequence shown here is derived from an EMBL/GenBank/DDBJ whole genome shotgun (WGS) entry which is preliminary data.</text>
</comment>
<dbReference type="SUPFAM" id="SSF53474">
    <property type="entry name" value="alpha/beta-Hydrolases"/>
    <property type="match status" value="1"/>
</dbReference>
<name>A0A7W7XZ62_9GAMM</name>
<evidence type="ECO:0000313" key="3">
    <source>
        <dbReference type="Proteomes" id="UP000519004"/>
    </source>
</evidence>
<sequence length="209" mass="21919">MGEPVILLHGLWLRGFALWPLARRLARAGFAPEIFDYPSVRGGPEPAIARLAARLAEHGGAPHLVGHSLGGLIALETLRRHPGLPVRRVVCLGSPLAGSRAAARASTRLPRLARALGAGQRLIVEGIGCWEGRAEVGVVAGSLAWGMGRVLGRFDGPHDGTVAVAETRIPGLSDHRTIRCNHTGLLLAPAAARLAAAFLREGRFGPPPG</sequence>
<dbReference type="Pfam" id="PF12697">
    <property type="entry name" value="Abhydrolase_6"/>
    <property type="match status" value="1"/>
</dbReference>
<keyword evidence="3" id="KW-1185">Reference proteome</keyword>
<feature type="domain" description="AB hydrolase-1" evidence="1">
    <location>
        <begin position="5"/>
        <end position="120"/>
    </location>
</feature>
<dbReference type="AlphaFoldDB" id="A0A7W7XZ62"/>
<dbReference type="Gene3D" id="3.40.50.1820">
    <property type="entry name" value="alpha/beta hydrolase"/>
    <property type="match status" value="1"/>
</dbReference>
<evidence type="ECO:0000313" key="2">
    <source>
        <dbReference type="EMBL" id="MBB5015127.1"/>
    </source>
</evidence>
<dbReference type="InterPro" id="IPR029058">
    <property type="entry name" value="AB_hydrolase_fold"/>
</dbReference>
<dbReference type="PANTHER" id="PTHR37946:SF1">
    <property type="entry name" value="SLL1969 PROTEIN"/>
    <property type="match status" value="1"/>
</dbReference>
<dbReference type="RefSeq" id="WP_183947696.1">
    <property type="nucleotide sequence ID" value="NZ_JACHHX010000005.1"/>
</dbReference>
<protein>
    <submittedName>
        <fullName evidence="2">Pimeloyl-ACP methyl ester carboxylesterase</fullName>
    </submittedName>
</protein>
<dbReference type="PANTHER" id="PTHR37946">
    <property type="entry name" value="SLL1969 PROTEIN"/>
    <property type="match status" value="1"/>
</dbReference>
<dbReference type="Proteomes" id="UP000519004">
    <property type="component" value="Unassembled WGS sequence"/>
</dbReference>
<gene>
    <name evidence="2" type="ORF">HNQ58_001008</name>
</gene>
<proteinExistence type="predicted"/>
<dbReference type="EMBL" id="JACHHX010000005">
    <property type="protein sequence ID" value="MBB5015127.1"/>
    <property type="molecule type" value="Genomic_DNA"/>
</dbReference>
<organism evidence="2 3">
    <name type="scientific">Rehaibacterium terrae</name>
    <dbReference type="NCBI Taxonomy" id="1341696"/>
    <lineage>
        <taxon>Bacteria</taxon>
        <taxon>Pseudomonadati</taxon>
        <taxon>Pseudomonadota</taxon>
        <taxon>Gammaproteobacteria</taxon>
        <taxon>Lysobacterales</taxon>
        <taxon>Lysobacteraceae</taxon>
        <taxon>Rehaibacterium</taxon>
    </lineage>
</organism>
<reference evidence="2 3" key="1">
    <citation type="submission" date="2020-08" db="EMBL/GenBank/DDBJ databases">
        <title>Genomic Encyclopedia of Type Strains, Phase IV (KMG-IV): sequencing the most valuable type-strain genomes for metagenomic binning, comparative biology and taxonomic classification.</title>
        <authorList>
            <person name="Goeker M."/>
        </authorList>
    </citation>
    <scope>NUCLEOTIDE SEQUENCE [LARGE SCALE GENOMIC DNA]</scope>
    <source>
        <strain evidence="2 3">DSM 25897</strain>
    </source>
</reference>
<accession>A0A7W7XZ62</accession>